<dbReference type="SUPFAM" id="SSF57701">
    <property type="entry name" value="Zn2/Cys6 DNA-binding domain"/>
    <property type="match status" value="1"/>
</dbReference>
<comment type="caution">
    <text evidence="4">The sequence shown here is derived from an EMBL/GenBank/DDBJ whole genome shotgun (WGS) entry which is preliminary data.</text>
</comment>
<dbReference type="EMBL" id="JANPWZ010000039">
    <property type="protein sequence ID" value="KAJ3579988.1"/>
    <property type="molecule type" value="Genomic_DNA"/>
</dbReference>
<dbReference type="GO" id="GO:0000981">
    <property type="term" value="F:DNA-binding transcription factor activity, RNA polymerase II-specific"/>
    <property type="evidence" value="ECO:0007669"/>
    <property type="project" value="InterPro"/>
</dbReference>
<dbReference type="InterPro" id="IPR036864">
    <property type="entry name" value="Zn2-C6_fun-type_DNA-bd_sf"/>
</dbReference>
<proteinExistence type="predicted"/>
<dbReference type="CDD" id="cd00067">
    <property type="entry name" value="GAL4"/>
    <property type="match status" value="1"/>
</dbReference>
<dbReference type="GO" id="GO:0008270">
    <property type="term" value="F:zinc ion binding"/>
    <property type="evidence" value="ECO:0007669"/>
    <property type="project" value="InterPro"/>
</dbReference>
<dbReference type="Pfam" id="PF00172">
    <property type="entry name" value="Zn_clus"/>
    <property type="match status" value="1"/>
</dbReference>
<dbReference type="InterPro" id="IPR053175">
    <property type="entry name" value="DHMBA_Reg_Transcription_Factor"/>
</dbReference>
<evidence type="ECO:0000259" key="3">
    <source>
        <dbReference type="PROSITE" id="PS50048"/>
    </source>
</evidence>
<dbReference type="PROSITE" id="PS50048">
    <property type="entry name" value="ZN2_CY6_FUNGAL_2"/>
    <property type="match status" value="1"/>
</dbReference>
<dbReference type="PANTHER" id="PTHR38791">
    <property type="entry name" value="ZN(II)2CYS6 TRANSCRIPTION FACTOR (EUROFUNG)-RELATED-RELATED"/>
    <property type="match status" value="1"/>
</dbReference>
<feature type="domain" description="Zn(2)-C6 fungal-type" evidence="3">
    <location>
        <begin position="10"/>
        <end position="38"/>
    </location>
</feature>
<feature type="region of interest" description="Disordered" evidence="2">
    <location>
        <begin position="69"/>
        <end position="93"/>
    </location>
</feature>
<keyword evidence="5" id="KW-1185">Reference proteome</keyword>
<accession>A0A9W8NP78</accession>
<organism evidence="4 5">
    <name type="scientific">Xylaria arbuscula</name>
    <dbReference type="NCBI Taxonomy" id="114810"/>
    <lineage>
        <taxon>Eukaryota</taxon>
        <taxon>Fungi</taxon>
        <taxon>Dikarya</taxon>
        <taxon>Ascomycota</taxon>
        <taxon>Pezizomycotina</taxon>
        <taxon>Sordariomycetes</taxon>
        <taxon>Xylariomycetidae</taxon>
        <taxon>Xylariales</taxon>
        <taxon>Xylariaceae</taxon>
        <taxon>Xylaria</taxon>
    </lineage>
</organism>
<gene>
    <name evidence="4" type="ORF">NPX13_g580</name>
</gene>
<evidence type="ECO:0000256" key="2">
    <source>
        <dbReference type="SAM" id="MobiDB-lite"/>
    </source>
</evidence>
<name>A0A9W8NP78_9PEZI</name>
<dbReference type="Gene3D" id="4.10.240.10">
    <property type="entry name" value="Zn(2)-C6 fungal-type DNA-binding domain"/>
    <property type="match status" value="1"/>
</dbReference>
<dbReference type="PANTHER" id="PTHR38791:SF1">
    <property type="entry name" value="TRANSCRIPTION FACTOR, PUTATIVE-RELATED"/>
    <property type="match status" value="1"/>
</dbReference>
<dbReference type="SMART" id="SM00066">
    <property type="entry name" value="GAL4"/>
    <property type="match status" value="1"/>
</dbReference>
<reference evidence="4" key="1">
    <citation type="submission" date="2022-07" db="EMBL/GenBank/DDBJ databases">
        <title>Genome Sequence of Xylaria arbuscula.</title>
        <authorList>
            <person name="Buettner E."/>
        </authorList>
    </citation>
    <scope>NUCLEOTIDE SEQUENCE</scope>
    <source>
        <strain evidence="4">VT107</strain>
    </source>
</reference>
<dbReference type="InterPro" id="IPR001138">
    <property type="entry name" value="Zn2Cys6_DnaBD"/>
</dbReference>
<protein>
    <recommendedName>
        <fullName evidence="3">Zn(2)-C6 fungal-type domain-containing protein</fullName>
    </recommendedName>
</protein>
<sequence>MPNTGQKSPNCHLCRQRRVKCDLTQPACLRCIKYGVECPGYRKEGDFTFKTQIGTYASRAQKPSRLARDIAKGSPSTVLEGRSPSPNSSVETMIDSCSSDSSLHLQSLPLPTSSAAFVLRRFSVSIRGCDHHREIGRLNDKETLVRSAKLLAAANSATRHRESMGSNATVLSIFLLAIHELLVGTPERESVPAPDAWHTHVKGLSSIIKLRGPNQFSEKHGRALFSMSFSLILTRSLILDIECTPEAPQWLQLFKIHSGDNLVFQSSYVVFSAHNSLASDIAYLSVSVILDDHLRRSHSVVSAMADAIIKDAAGILGDEKPVHLHIQTEADMRSHEIDSTACWMDALRLLWPLTHISRTSIVSPGQRLQARKLLAIIGGNLGIFEARKYSGMARASFCVF</sequence>
<evidence type="ECO:0000313" key="5">
    <source>
        <dbReference type="Proteomes" id="UP001148614"/>
    </source>
</evidence>
<evidence type="ECO:0000313" key="4">
    <source>
        <dbReference type="EMBL" id="KAJ3579988.1"/>
    </source>
</evidence>
<keyword evidence="1" id="KW-0539">Nucleus</keyword>
<dbReference type="Proteomes" id="UP001148614">
    <property type="component" value="Unassembled WGS sequence"/>
</dbReference>
<dbReference type="AlphaFoldDB" id="A0A9W8NP78"/>
<evidence type="ECO:0000256" key="1">
    <source>
        <dbReference type="ARBA" id="ARBA00023242"/>
    </source>
</evidence>